<dbReference type="Proteomes" id="UP000031737">
    <property type="component" value="Unassembled WGS sequence"/>
</dbReference>
<dbReference type="VEuPathDB" id="TriTrypDB:TRSC58_06027"/>
<dbReference type="EMBL" id="AUPL01006027">
    <property type="protein sequence ID" value="ESL06301.1"/>
    <property type="molecule type" value="Genomic_DNA"/>
</dbReference>
<protein>
    <submittedName>
        <fullName evidence="1">Uncharacterized protein</fullName>
    </submittedName>
</protein>
<evidence type="ECO:0000313" key="2">
    <source>
        <dbReference type="Proteomes" id="UP000031737"/>
    </source>
</evidence>
<organism evidence="1 2">
    <name type="scientific">Trypanosoma rangeli SC58</name>
    <dbReference type="NCBI Taxonomy" id="429131"/>
    <lineage>
        <taxon>Eukaryota</taxon>
        <taxon>Discoba</taxon>
        <taxon>Euglenozoa</taxon>
        <taxon>Kinetoplastea</taxon>
        <taxon>Metakinetoplastina</taxon>
        <taxon>Trypanosomatida</taxon>
        <taxon>Trypanosomatidae</taxon>
        <taxon>Trypanosoma</taxon>
        <taxon>Herpetosoma</taxon>
    </lineage>
</organism>
<name>A0A061IWN2_TRYRA</name>
<gene>
    <name evidence="1" type="ORF">TRSC58_06027</name>
</gene>
<dbReference type="PANTHER" id="PTHR44464:SF1">
    <property type="entry name" value="WD REPEAT-CONTAINING PROTEIN 17"/>
    <property type="match status" value="1"/>
</dbReference>
<reference evidence="1 2" key="1">
    <citation type="submission" date="2013-07" db="EMBL/GenBank/DDBJ databases">
        <authorList>
            <person name="Stoco P.H."/>
            <person name="Wagner G."/>
            <person name="Gerber A."/>
            <person name="Zaha A."/>
            <person name="Thompson C."/>
            <person name="Bartholomeu D.C."/>
            <person name="Luckemeyer D.D."/>
            <person name="Bahia D."/>
            <person name="Loreto E."/>
            <person name="Prestes E.B."/>
            <person name="Lima F.M."/>
            <person name="Rodrigues-Luiz G."/>
            <person name="Vallejo G.A."/>
            <person name="Filho J.F."/>
            <person name="Monteiro K.M."/>
            <person name="Tyler K.M."/>
            <person name="de Almeida L.G."/>
            <person name="Ortiz M.F."/>
            <person name="Siervo M.A."/>
            <person name="de Moraes M.H."/>
            <person name="Cunha O.L."/>
            <person name="Mendonca-Neto R."/>
            <person name="Silva R."/>
            <person name="Teixeira S.M."/>
            <person name="Murta S.M."/>
            <person name="Sincero T.C."/>
            <person name="Mendes T.A."/>
            <person name="Urmenyi T.P."/>
            <person name="Silva V.G."/>
            <person name="da Rocha W.D."/>
            <person name="Andersson B."/>
            <person name="Romanha A.J."/>
            <person name="Steindel M."/>
            <person name="de Vasconcelos A.T."/>
            <person name="Grisard E.C."/>
        </authorList>
    </citation>
    <scope>NUCLEOTIDE SEQUENCE [LARGE SCALE GENOMIC DNA]</scope>
    <source>
        <strain evidence="1 2">SC58</strain>
    </source>
</reference>
<sequence>MRLTRTGGDTSAPVNERLKAFHEQVLSECQRLQLPLDAESIQRNHAADGLGSINQLAAMALSPKTPIAAVTNEELLQTMSNFIDSILQAALQDIDSLNAIFYLKQALSATYYVSLPIEPTAKGTASTMPPGFSTVITGNVAHSPAVRRFLAQVFLLASLMCVKVYRFPKFLNPIFTKARELAEGDSQVMTLLSKVQQVLGSYSPHSVEVSCATLGASAPCYGVEDGIQLKSVLTKEPLTGEVHLLEDGVSLMGKSEALQWMLCCAFSPLASGVRFLPL</sequence>
<proteinExistence type="predicted"/>
<dbReference type="OrthoDB" id="2161379at2759"/>
<keyword evidence="2" id="KW-1185">Reference proteome</keyword>
<dbReference type="PANTHER" id="PTHR44464">
    <property type="entry name" value="WD REPEAT-CONTAINING PROTEIN 17"/>
    <property type="match status" value="1"/>
</dbReference>
<dbReference type="AlphaFoldDB" id="A0A061IWN2"/>
<comment type="caution">
    <text evidence="1">The sequence shown here is derived from an EMBL/GenBank/DDBJ whole genome shotgun (WGS) entry which is preliminary data.</text>
</comment>
<evidence type="ECO:0000313" key="1">
    <source>
        <dbReference type="EMBL" id="ESL06301.1"/>
    </source>
</evidence>
<accession>A0A061IWN2</accession>